<feature type="compositionally biased region" description="Low complexity" evidence="1">
    <location>
        <begin position="60"/>
        <end position="69"/>
    </location>
</feature>
<reference evidence="2" key="1">
    <citation type="submission" date="2023-08" db="EMBL/GenBank/DDBJ databases">
        <title>Black Yeasts Isolated from many extreme environments.</title>
        <authorList>
            <person name="Coleine C."/>
            <person name="Stajich J.E."/>
            <person name="Selbmann L."/>
        </authorList>
    </citation>
    <scope>NUCLEOTIDE SEQUENCE</scope>
    <source>
        <strain evidence="2">CCFEE 5401</strain>
    </source>
</reference>
<proteinExistence type="predicted"/>
<gene>
    <name evidence="2" type="ORF">LTR62_001900</name>
</gene>
<sequence length="214" mass="23952">MSFASLEQEMEELRLEVHQAQWKTEARLAKLSQKMTDHEAFFASLPPATYTAPVVGAGAGATKTNNNNTNKRRRDSTEPLVEGERPKLRPRYFHPHVLDLHSTCTAISISGRRNPNPDAFLDAFGCSYSVTSALLIHANWAEMVNLRSALVCDNGRCEEKRNGDRIVLGQIDGLTSELAALSLEEREFVLGPDEEGFGYKIACARWYAEERLRV</sequence>
<dbReference type="EMBL" id="JAVRRL010000143">
    <property type="protein sequence ID" value="KAK5107050.1"/>
    <property type="molecule type" value="Genomic_DNA"/>
</dbReference>
<dbReference type="AlphaFoldDB" id="A0AAN7T829"/>
<dbReference type="Proteomes" id="UP001310890">
    <property type="component" value="Unassembled WGS sequence"/>
</dbReference>
<evidence type="ECO:0000313" key="3">
    <source>
        <dbReference type="Proteomes" id="UP001310890"/>
    </source>
</evidence>
<evidence type="ECO:0000313" key="2">
    <source>
        <dbReference type="EMBL" id="KAK5107050.1"/>
    </source>
</evidence>
<name>A0AAN7T829_9PEZI</name>
<protein>
    <submittedName>
        <fullName evidence="2">Uncharacterized protein</fullName>
    </submittedName>
</protein>
<feature type="region of interest" description="Disordered" evidence="1">
    <location>
        <begin position="58"/>
        <end position="85"/>
    </location>
</feature>
<organism evidence="2 3">
    <name type="scientific">Meristemomyces frigidus</name>
    <dbReference type="NCBI Taxonomy" id="1508187"/>
    <lineage>
        <taxon>Eukaryota</taxon>
        <taxon>Fungi</taxon>
        <taxon>Dikarya</taxon>
        <taxon>Ascomycota</taxon>
        <taxon>Pezizomycotina</taxon>
        <taxon>Dothideomycetes</taxon>
        <taxon>Dothideomycetidae</taxon>
        <taxon>Mycosphaerellales</taxon>
        <taxon>Teratosphaeriaceae</taxon>
        <taxon>Meristemomyces</taxon>
    </lineage>
</organism>
<comment type="caution">
    <text evidence="2">The sequence shown here is derived from an EMBL/GenBank/DDBJ whole genome shotgun (WGS) entry which is preliminary data.</text>
</comment>
<evidence type="ECO:0000256" key="1">
    <source>
        <dbReference type="SAM" id="MobiDB-lite"/>
    </source>
</evidence>
<accession>A0AAN7T829</accession>